<protein>
    <submittedName>
        <fullName evidence="1">Uncharacterized protein</fullName>
    </submittedName>
</protein>
<evidence type="ECO:0000313" key="1">
    <source>
        <dbReference type="EMBL" id="KAK8947599.1"/>
    </source>
</evidence>
<keyword evidence="2" id="KW-1185">Reference proteome</keyword>
<organism evidence="1 2">
    <name type="scientific">Platanthera guangdongensis</name>
    <dbReference type="NCBI Taxonomy" id="2320717"/>
    <lineage>
        <taxon>Eukaryota</taxon>
        <taxon>Viridiplantae</taxon>
        <taxon>Streptophyta</taxon>
        <taxon>Embryophyta</taxon>
        <taxon>Tracheophyta</taxon>
        <taxon>Spermatophyta</taxon>
        <taxon>Magnoliopsida</taxon>
        <taxon>Liliopsida</taxon>
        <taxon>Asparagales</taxon>
        <taxon>Orchidaceae</taxon>
        <taxon>Orchidoideae</taxon>
        <taxon>Orchideae</taxon>
        <taxon>Orchidinae</taxon>
        <taxon>Platanthera</taxon>
    </lineage>
</organism>
<name>A0ABR2LR08_9ASPA</name>
<reference evidence="1 2" key="1">
    <citation type="journal article" date="2022" name="Nat. Plants">
        <title>Genomes of leafy and leafless Platanthera orchids illuminate the evolution of mycoheterotrophy.</title>
        <authorList>
            <person name="Li M.H."/>
            <person name="Liu K.W."/>
            <person name="Li Z."/>
            <person name="Lu H.C."/>
            <person name="Ye Q.L."/>
            <person name="Zhang D."/>
            <person name="Wang J.Y."/>
            <person name="Li Y.F."/>
            <person name="Zhong Z.M."/>
            <person name="Liu X."/>
            <person name="Yu X."/>
            <person name="Liu D.K."/>
            <person name="Tu X.D."/>
            <person name="Liu B."/>
            <person name="Hao Y."/>
            <person name="Liao X.Y."/>
            <person name="Jiang Y.T."/>
            <person name="Sun W.H."/>
            <person name="Chen J."/>
            <person name="Chen Y.Q."/>
            <person name="Ai Y."/>
            <person name="Zhai J.W."/>
            <person name="Wu S.S."/>
            <person name="Zhou Z."/>
            <person name="Hsiao Y.Y."/>
            <person name="Wu W.L."/>
            <person name="Chen Y.Y."/>
            <person name="Lin Y.F."/>
            <person name="Hsu J.L."/>
            <person name="Li C.Y."/>
            <person name="Wang Z.W."/>
            <person name="Zhao X."/>
            <person name="Zhong W.Y."/>
            <person name="Ma X.K."/>
            <person name="Ma L."/>
            <person name="Huang J."/>
            <person name="Chen G.Z."/>
            <person name="Huang M.Z."/>
            <person name="Huang L."/>
            <person name="Peng D.H."/>
            <person name="Luo Y.B."/>
            <person name="Zou S.Q."/>
            <person name="Chen S.P."/>
            <person name="Lan S."/>
            <person name="Tsai W.C."/>
            <person name="Van de Peer Y."/>
            <person name="Liu Z.J."/>
        </authorList>
    </citation>
    <scope>NUCLEOTIDE SEQUENCE [LARGE SCALE GENOMIC DNA]</scope>
    <source>
        <strain evidence="1">Lor288</strain>
    </source>
</reference>
<comment type="caution">
    <text evidence="1">The sequence shown here is derived from an EMBL/GenBank/DDBJ whole genome shotgun (WGS) entry which is preliminary data.</text>
</comment>
<proteinExistence type="predicted"/>
<gene>
    <name evidence="1" type="ORF">KSP40_PGU020241</name>
</gene>
<dbReference type="EMBL" id="JBBWWR010000016">
    <property type="protein sequence ID" value="KAK8947599.1"/>
    <property type="molecule type" value="Genomic_DNA"/>
</dbReference>
<dbReference type="Gene3D" id="2.40.50.140">
    <property type="entry name" value="Nucleic acid-binding proteins"/>
    <property type="match status" value="1"/>
</dbReference>
<accession>A0ABR2LR08</accession>
<dbReference type="InterPro" id="IPR012340">
    <property type="entry name" value="NA-bd_OB-fold"/>
</dbReference>
<evidence type="ECO:0000313" key="2">
    <source>
        <dbReference type="Proteomes" id="UP001412067"/>
    </source>
</evidence>
<dbReference type="Proteomes" id="UP001412067">
    <property type="component" value="Unassembled WGS sequence"/>
</dbReference>
<sequence>MVPISWTEMQCPSTGQIEMRKVAKSPHSLGHSYKHLAADLVHYQKMLYSSYWKLGRNPGQTSLSSI</sequence>